<feature type="transmembrane region" description="Helical" evidence="5">
    <location>
        <begin position="60"/>
        <end position="78"/>
    </location>
</feature>
<protein>
    <submittedName>
        <fullName evidence="6">Sugar transporter ERD6-like 2</fullName>
    </submittedName>
</protein>
<accession>A0A4C1SSJ4</accession>
<dbReference type="SUPFAM" id="SSF103473">
    <property type="entry name" value="MFS general substrate transporter"/>
    <property type="match status" value="1"/>
</dbReference>
<dbReference type="PROSITE" id="PS00217">
    <property type="entry name" value="SUGAR_TRANSPORT_2"/>
    <property type="match status" value="1"/>
</dbReference>
<evidence type="ECO:0000256" key="5">
    <source>
        <dbReference type="SAM" id="Phobius"/>
    </source>
</evidence>
<dbReference type="Proteomes" id="UP000299102">
    <property type="component" value="Unassembled WGS sequence"/>
</dbReference>
<proteinExistence type="predicted"/>
<dbReference type="InterPro" id="IPR036259">
    <property type="entry name" value="MFS_trans_sf"/>
</dbReference>
<dbReference type="GO" id="GO:0022857">
    <property type="term" value="F:transmembrane transporter activity"/>
    <property type="evidence" value="ECO:0007669"/>
    <property type="project" value="InterPro"/>
</dbReference>
<feature type="transmembrane region" description="Helical" evidence="5">
    <location>
        <begin position="90"/>
        <end position="107"/>
    </location>
</feature>
<dbReference type="Pfam" id="PF00083">
    <property type="entry name" value="Sugar_tr"/>
    <property type="match status" value="3"/>
</dbReference>
<dbReference type="InterPro" id="IPR050549">
    <property type="entry name" value="MFS_Trehalose_Transporter"/>
</dbReference>
<feature type="transmembrane region" description="Helical" evidence="5">
    <location>
        <begin position="226"/>
        <end position="245"/>
    </location>
</feature>
<feature type="transmembrane region" description="Helical" evidence="5">
    <location>
        <begin position="361"/>
        <end position="379"/>
    </location>
</feature>
<keyword evidence="6" id="KW-0762">Sugar transport</keyword>
<feature type="transmembrane region" description="Helical" evidence="5">
    <location>
        <begin position="265"/>
        <end position="285"/>
    </location>
</feature>
<organism evidence="6 7">
    <name type="scientific">Eumeta variegata</name>
    <name type="common">Bagworm moth</name>
    <name type="synonym">Eumeta japonica</name>
    <dbReference type="NCBI Taxonomy" id="151549"/>
    <lineage>
        <taxon>Eukaryota</taxon>
        <taxon>Metazoa</taxon>
        <taxon>Ecdysozoa</taxon>
        <taxon>Arthropoda</taxon>
        <taxon>Hexapoda</taxon>
        <taxon>Insecta</taxon>
        <taxon>Pterygota</taxon>
        <taxon>Neoptera</taxon>
        <taxon>Endopterygota</taxon>
        <taxon>Lepidoptera</taxon>
        <taxon>Glossata</taxon>
        <taxon>Ditrysia</taxon>
        <taxon>Tineoidea</taxon>
        <taxon>Psychidae</taxon>
        <taxon>Oiketicinae</taxon>
        <taxon>Eumeta</taxon>
    </lineage>
</organism>
<dbReference type="PANTHER" id="PTHR48021">
    <property type="match status" value="1"/>
</dbReference>
<evidence type="ECO:0000313" key="7">
    <source>
        <dbReference type="Proteomes" id="UP000299102"/>
    </source>
</evidence>
<dbReference type="InterPro" id="IPR005829">
    <property type="entry name" value="Sugar_transporter_CS"/>
</dbReference>
<evidence type="ECO:0000256" key="3">
    <source>
        <dbReference type="ARBA" id="ARBA00022989"/>
    </source>
</evidence>
<dbReference type="GO" id="GO:0016020">
    <property type="term" value="C:membrane"/>
    <property type="evidence" value="ECO:0007669"/>
    <property type="project" value="UniProtKB-SubCell"/>
</dbReference>
<feature type="transmembrane region" description="Helical" evidence="5">
    <location>
        <begin position="292"/>
        <end position="312"/>
    </location>
</feature>
<evidence type="ECO:0000256" key="4">
    <source>
        <dbReference type="ARBA" id="ARBA00023136"/>
    </source>
</evidence>
<comment type="subcellular location">
    <subcellularLocation>
        <location evidence="1">Membrane</location>
        <topology evidence="1">Multi-pass membrane protein</topology>
    </subcellularLocation>
</comment>
<gene>
    <name evidence="6" type="primary">SUGTL3</name>
    <name evidence="6" type="ORF">EVAR_3799_1</name>
</gene>
<keyword evidence="4 5" id="KW-0472">Membrane</keyword>
<keyword evidence="2 5" id="KW-0812">Transmembrane</keyword>
<dbReference type="InterPro" id="IPR005828">
    <property type="entry name" value="MFS_sugar_transport-like"/>
</dbReference>
<dbReference type="PANTHER" id="PTHR48021:SF1">
    <property type="entry name" value="GH07001P-RELATED"/>
    <property type="match status" value="1"/>
</dbReference>
<feature type="transmembrane region" description="Helical" evidence="5">
    <location>
        <begin position="113"/>
        <end position="136"/>
    </location>
</feature>
<evidence type="ECO:0000313" key="6">
    <source>
        <dbReference type="EMBL" id="GBP04915.1"/>
    </source>
</evidence>
<reference evidence="6 7" key="1">
    <citation type="journal article" date="2019" name="Commun. Biol.">
        <title>The bagworm genome reveals a unique fibroin gene that provides high tensile strength.</title>
        <authorList>
            <person name="Kono N."/>
            <person name="Nakamura H."/>
            <person name="Ohtoshi R."/>
            <person name="Tomita M."/>
            <person name="Numata K."/>
            <person name="Arakawa K."/>
        </authorList>
    </citation>
    <scope>NUCLEOTIDE SEQUENCE [LARGE SCALE GENOMIC DNA]</scope>
</reference>
<name>A0A4C1SSJ4_EUMVA</name>
<evidence type="ECO:0000256" key="1">
    <source>
        <dbReference type="ARBA" id="ARBA00004141"/>
    </source>
</evidence>
<keyword evidence="6" id="KW-0813">Transport</keyword>
<evidence type="ECO:0000256" key="2">
    <source>
        <dbReference type="ARBA" id="ARBA00022692"/>
    </source>
</evidence>
<keyword evidence="7" id="KW-1185">Reference proteome</keyword>
<feature type="transmembrane region" description="Helical" evidence="5">
    <location>
        <begin position="332"/>
        <end position="354"/>
    </location>
</feature>
<dbReference type="EMBL" id="BGZK01000015">
    <property type="protein sequence ID" value="GBP04915.1"/>
    <property type="molecule type" value="Genomic_DNA"/>
</dbReference>
<dbReference type="AlphaFoldDB" id="A0A4C1SSJ4"/>
<sequence>MMYRFLMMNIEANISKATFVVTGAALNIAAHGCAHGYISVLNTQLSGDGKDGLRLTESDISWIASISAVMGFIGNFLSPVLVTRYGKQKTHLVTTIPALVGWLMFVLGESVPVFLIARLMLGLSFGLRIPISPALVAEYTDAKYRGAFTGRFDEATELFRWLRGTSTDQENELNAMINLQKQRMEYEVNQKNLETSNNKTSIRMTIEKVAANLKVFKKKELLKPTIIAITMLIIFEFCGSHFVPVYGDKIFMSVLNKKHPNEVKWYLPILDVLRMMSAVLALFLLKRFRRRVILFTSGIMTVVSHDYDILFYLRSEISQRRVVTSRNQGTTIAMASIPIISMVCIKTAPHLFVAIGVEGAFLCYTLILILCMIVMYAMLPETKDRTLHDIESSFRSAIKTKDADPDPEMHLTNLREGVGKM</sequence>
<keyword evidence="3 5" id="KW-1133">Transmembrane helix</keyword>
<comment type="caution">
    <text evidence="6">The sequence shown here is derived from an EMBL/GenBank/DDBJ whole genome shotgun (WGS) entry which is preliminary data.</text>
</comment>
<dbReference type="OrthoDB" id="6612291at2759"/>
<dbReference type="Gene3D" id="1.20.1250.20">
    <property type="entry name" value="MFS general substrate transporter like domains"/>
    <property type="match status" value="2"/>
</dbReference>